<dbReference type="Gene3D" id="1.20.120.1320">
    <property type="entry name" value="Aspartokinase, catalytic domain"/>
    <property type="match status" value="1"/>
</dbReference>
<dbReference type="FunFam" id="3.30.360.10:FF:000006">
    <property type="entry name" value="Bifunctional aspartokinase/homoserine dehydrogenase"/>
    <property type="match status" value="1"/>
</dbReference>
<evidence type="ECO:0000256" key="10">
    <source>
        <dbReference type="ARBA" id="ARBA00022605"/>
    </source>
</evidence>
<evidence type="ECO:0000256" key="14">
    <source>
        <dbReference type="ARBA" id="ARBA00022741"/>
    </source>
</evidence>
<comment type="subunit">
    <text evidence="9">Homotetramer.</text>
</comment>
<evidence type="ECO:0000256" key="3">
    <source>
        <dbReference type="ARBA" id="ARBA00004986"/>
    </source>
</evidence>
<dbReference type="GO" id="GO:0009090">
    <property type="term" value="P:homoserine biosynthetic process"/>
    <property type="evidence" value="ECO:0007669"/>
    <property type="project" value="UniProtKB-ARBA"/>
</dbReference>
<keyword evidence="23" id="KW-0511">Multifunctional enzyme</keyword>
<accession>A0A1G8X5R3</accession>
<keyword evidence="14" id="KW-0547">Nucleotide-binding</keyword>
<evidence type="ECO:0000256" key="20">
    <source>
        <dbReference type="ARBA" id="ARBA00023053"/>
    </source>
</evidence>
<keyword evidence="22" id="KW-0486">Methionine biosynthesis</keyword>
<evidence type="ECO:0000256" key="5">
    <source>
        <dbReference type="ARBA" id="ARBA00005062"/>
    </source>
</evidence>
<comment type="pathway">
    <text evidence="3">Amino-acid biosynthesis; L-methionine biosynthesis via de novo pathway; L-homoserine from L-aspartate: step 1/3.</text>
</comment>
<dbReference type="AlphaFoldDB" id="A0A1G8X5R3"/>
<dbReference type="Proteomes" id="UP000198510">
    <property type="component" value="Unassembled WGS sequence"/>
</dbReference>
<dbReference type="CDD" id="cd04922">
    <property type="entry name" value="ACT_AKi-HSDH-ThrA_2"/>
    <property type="match status" value="1"/>
</dbReference>
<evidence type="ECO:0000256" key="6">
    <source>
        <dbReference type="ARBA" id="ARBA00005139"/>
    </source>
</evidence>
<comment type="similarity">
    <text evidence="7">In the C-terminal section; belongs to the homoserine dehydrogenase family.</text>
</comment>
<dbReference type="RefSeq" id="WP_089678111.1">
    <property type="nucleotide sequence ID" value="NZ_FNFO01000001.1"/>
</dbReference>
<evidence type="ECO:0000256" key="4">
    <source>
        <dbReference type="ARBA" id="ARBA00005056"/>
    </source>
</evidence>
<comment type="similarity">
    <text evidence="8">In the N-terminal section; belongs to the aspartokinase family.</text>
</comment>
<dbReference type="SUPFAM" id="SSF55021">
    <property type="entry name" value="ACT-like"/>
    <property type="match status" value="2"/>
</dbReference>
<comment type="catalytic activity">
    <reaction evidence="26">
        <text>L-homoserine + NADP(+) = L-aspartate 4-semialdehyde + NADPH + H(+)</text>
        <dbReference type="Rhea" id="RHEA:15761"/>
        <dbReference type="ChEBI" id="CHEBI:15378"/>
        <dbReference type="ChEBI" id="CHEBI:57476"/>
        <dbReference type="ChEBI" id="CHEBI:57783"/>
        <dbReference type="ChEBI" id="CHEBI:58349"/>
        <dbReference type="ChEBI" id="CHEBI:537519"/>
        <dbReference type="EC" id="1.1.1.3"/>
    </reaction>
    <physiologicalReaction direction="right-to-left" evidence="26">
        <dbReference type="Rhea" id="RHEA:15763"/>
    </physiologicalReaction>
</comment>
<reference evidence="29 30" key="1">
    <citation type="submission" date="2016-10" db="EMBL/GenBank/DDBJ databases">
        <authorList>
            <person name="de Groot N.N."/>
        </authorList>
    </citation>
    <scope>NUCLEOTIDE SEQUENCE [LARGE SCALE GENOMIC DNA]</scope>
    <source>
        <strain evidence="29 30">DSM 25186</strain>
    </source>
</reference>
<evidence type="ECO:0000256" key="7">
    <source>
        <dbReference type="ARBA" id="ARBA00007952"/>
    </source>
</evidence>
<comment type="pathway">
    <text evidence="5">Amino-acid biosynthesis; L-methionine biosynthesis via de novo pathway; L-homoserine from L-aspartate: step 3/3.</text>
</comment>
<dbReference type="Gene3D" id="3.40.1160.10">
    <property type="entry name" value="Acetylglutamate kinase-like"/>
    <property type="match status" value="1"/>
</dbReference>
<dbReference type="EMBL" id="FNFO01000001">
    <property type="protein sequence ID" value="SDJ85090.1"/>
    <property type="molecule type" value="Genomic_DNA"/>
</dbReference>
<keyword evidence="20" id="KW-0915">Sodium</keyword>
<dbReference type="UniPathway" id="UPA00050">
    <property type="reaction ID" value="UER00063"/>
</dbReference>
<keyword evidence="30" id="KW-1185">Reference proteome</keyword>
<evidence type="ECO:0000256" key="22">
    <source>
        <dbReference type="ARBA" id="ARBA00023167"/>
    </source>
</evidence>
<keyword evidence="17" id="KW-0521">NADP</keyword>
<comment type="cofactor">
    <cofactor evidence="1">
        <name>a metal cation</name>
        <dbReference type="ChEBI" id="CHEBI:25213"/>
    </cofactor>
</comment>
<evidence type="ECO:0000256" key="16">
    <source>
        <dbReference type="ARBA" id="ARBA00022840"/>
    </source>
</evidence>
<dbReference type="NCBIfam" id="NF006959">
    <property type="entry name" value="PRK09436.1"/>
    <property type="match status" value="1"/>
</dbReference>
<evidence type="ECO:0000256" key="26">
    <source>
        <dbReference type="ARBA" id="ARBA00048841"/>
    </source>
</evidence>
<dbReference type="CDD" id="cd04243">
    <property type="entry name" value="AAK_AK-HSDH-like"/>
    <property type="match status" value="1"/>
</dbReference>
<comment type="function">
    <text evidence="24">Bifunctional aspartate kinase and homoserine dehydrogenase that catalyzes the first and the third steps toward the synthesis of lysine, methionine and threonine from aspartate.</text>
</comment>
<evidence type="ECO:0000256" key="11">
    <source>
        <dbReference type="ARBA" id="ARBA00022679"/>
    </source>
</evidence>
<dbReference type="InterPro" id="IPR054352">
    <property type="entry name" value="ACT_Aspartokinase"/>
</dbReference>
<dbReference type="Gene3D" id="3.40.50.720">
    <property type="entry name" value="NAD(P)-binding Rossmann-like Domain"/>
    <property type="match status" value="1"/>
</dbReference>
<dbReference type="UniPathway" id="UPA00051">
    <property type="reaction ID" value="UER00462"/>
</dbReference>
<keyword evidence="10" id="KW-0028">Amino-acid biosynthesis</keyword>
<keyword evidence="11" id="KW-0808">Transferase</keyword>
<dbReference type="GO" id="GO:0050661">
    <property type="term" value="F:NADP binding"/>
    <property type="evidence" value="ECO:0007669"/>
    <property type="project" value="InterPro"/>
</dbReference>
<dbReference type="CDD" id="cd04921">
    <property type="entry name" value="ACT_AKi-HSDH-ThrA-like_1"/>
    <property type="match status" value="1"/>
</dbReference>
<dbReference type="InterPro" id="IPR001341">
    <property type="entry name" value="Asp_kinase"/>
</dbReference>
<dbReference type="InterPro" id="IPR049638">
    <property type="entry name" value="AK-HD"/>
</dbReference>
<dbReference type="UniPathway" id="UPA00034">
    <property type="reaction ID" value="UER00015"/>
</dbReference>
<comment type="pathway">
    <text evidence="2">Amino-acid biosynthesis; L-lysine biosynthesis via DAP pathway; (S)-tetrahydrodipicolinate from L-aspartate: step 1/4.</text>
</comment>
<dbReference type="Pfam" id="PF22468">
    <property type="entry name" value="ACT_9"/>
    <property type="match status" value="2"/>
</dbReference>
<evidence type="ECO:0000256" key="15">
    <source>
        <dbReference type="ARBA" id="ARBA00022777"/>
    </source>
</evidence>
<dbReference type="Pfam" id="PF00696">
    <property type="entry name" value="AA_kinase"/>
    <property type="match status" value="1"/>
</dbReference>
<dbReference type="PIRSF" id="PIRSF000727">
    <property type="entry name" value="ThrA"/>
    <property type="match status" value="1"/>
</dbReference>
<evidence type="ECO:0000256" key="21">
    <source>
        <dbReference type="ARBA" id="ARBA00023154"/>
    </source>
</evidence>
<evidence type="ECO:0000256" key="27">
    <source>
        <dbReference type="ARBA" id="ARBA00049031"/>
    </source>
</evidence>
<evidence type="ECO:0000256" key="1">
    <source>
        <dbReference type="ARBA" id="ARBA00001920"/>
    </source>
</evidence>
<keyword evidence="15 29" id="KW-0418">Kinase</keyword>
<evidence type="ECO:0000256" key="8">
    <source>
        <dbReference type="ARBA" id="ARBA00010046"/>
    </source>
</evidence>
<feature type="domain" description="ACT" evidence="28">
    <location>
        <begin position="400"/>
        <end position="478"/>
    </location>
</feature>
<dbReference type="GO" id="GO:0009089">
    <property type="term" value="P:lysine biosynthetic process via diaminopimelate"/>
    <property type="evidence" value="ECO:0007669"/>
    <property type="project" value="UniProtKB-UniPathway"/>
</dbReference>
<evidence type="ECO:0000256" key="9">
    <source>
        <dbReference type="ARBA" id="ARBA00011881"/>
    </source>
</evidence>
<dbReference type="SUPFAM" id="SSF53633">
    <property type="entry name" value="Carbamate kinase-like"/>
    <property type="match status" value="1"/>
</dbReference>
<dbReference type="InterPro" id="IPR011147">
    <property type="entry name" value="Bifunc_Aspkin/hSer_DH"/>
</dbReference>
<dbReference type="FunFam" id="3.30.2130.10:FF:000001">
    <property type="entry name" value="Bifunctional aspartokinase/homoserine dehydrogenase"/>
    <property type="match status" value="1"/>
</dbReference>
<evidence type="ECO:0000256" key="19">
    <source>
        <dbReference type="ARBA" id="ARBA00023027"/>
    </source>
</evidence>
<dbReference type="SUPFAM" id="SSF51735">
    <property type="entry name" value="NAD(P)-binding Rossmann-fold domains"/>
    <property type="match status" value="1"/>
</dbReference>
<dbReference type="NCBIfam" id="TIGR00657">
    <property type="entry name" value="asp_kinases"/>
    <property type="match status" value="1"/>
</dbReference>
<dbReference type="InterPro" id="IPR018042">
    <property type="entry name" value="Aspartate_kinase_CS"/>
</dbReference>
<organism evidence="29 30">
    <name type="scientific">Catalinimonas alkaloidigena</name>
    <dbReference type="NCBI Taxonomy" id="1075417"/>
    <lineage>
        <taxon>Bacteria</taxon>
        <taxon>Pseudomonadati</taxon>
        <taxon>Bacteroidota</taxon>
        <taxon>Cytophagia</taxon>
        <taxon>Cytophagales</taxon>
        <taxon>Catalimonadaceae</taxon>
        <taxon>Catalinimonas</taxon>
    </lineage>
</organism>
<dbReference type="Pfam" id="PF00742">
    <property type="entry name" value="Homoserine_dh"/>
    <property type="match status" value="1"/>
</dbReference>
<dbReference type="InterPro" id="IPR001342">
    <property type="entry name" value="HDH_cat"/>
</dbReference>
<dbReference type="GO" id="GO:0004072">
    <property type="term" value="F:aspartate kinase activity"/>
    <property type="evidence" value="ECO:0007669"/>
    <property type="project" value="UniProtKB-EC"/>
</dbReference>
<evidence type="ECO:0000313" key="29">
    <source>
        <dbReference type="EMBL" id="SDJ85090.1"/>
    </source>
</evidence>
<keyword evidence="18" id="KW-0560">Oxidoreductase</keyword>
<dbReference type="PROSITE" id="PS00324">
    <property type="entry name" value="ASPARTOKINASE"/>
    <property type="match status" value="1"/>
</dbReference>
<comment type="pathway">
    <text evidence="6">Amino-acid biosynthesis; L-threonine biosynthesis; L-threonine from L-aspartate: step 1/5.</text>
</comment>
<dbReference type="PANTHER" id="PTHR43070">
    <property type="match status" value="1"/>
</dbReference>
<dbReference type="GO" id="GO:0005524">
    <property type="term" value="F:ATP binding"/>
    <property type="evidence" value="ECO:0007669"/>
    <property type="project" value="UniProtKB-KW"/>
</dbReference>
<evidence type="ECO:0000256" key="13">
    <source>
        <dbReference type="ARBA" id="ARBA00022723"/>
    </source>
</evidence>
<dbReference type="GO" id="GO:0004412">
    <property type="term" value="F:homoserine dehydrogenase activity"/>
    <property type="evidence" value="ECO:0007669"/>
    <property type="project" value="UniProtKB-EC"/>
</dbReference>
<dbReference type="PROSITE" id="PS01042">
    <property type="entry name" value="HOMOSER_DHGENASE"/>
    <property type="match status" value="1"/>
</dbReference>
<dbReference type="InterPro" id="IPR045865">
    <property type="entry name" value="ACT-like_dom_sf"/>
</dbReference>
<gene>
    <name evidence="29" type="ORF">SAMN05421823_101255</name>
</gene>
<keyword evidence="13" id="KW-0479">Metal-binding</keyword>
<evidence type="ECO:0000256" key="17">
    <source>
        <dbReference type="ARBA" id="ARBA00022857"/>
    </source>
</evidence>
<name>A0A1G8X5R3_9BACT</name>
<evidence type="ECO:0000256" key="24">
    <source>
        <dbReference type="ARBA" id="ARBA00044938"/>
    </source>
</evidence>
<evidence type="ECO:0000256" key="12">
    <source>
        <dbReference type="ARBA" id="ARBA00022697"/>
    </source>
</evidence>
<dbReference type="Gene3D" id="3.30.2130.10">
    <property type="entry name" value="VC0802-like"/>
    <property type="match status" value="1"/>
</dbReference>
<keyword evidence="16" id="KW-0067">ATP-binding</keyword>
<dbReference type="Pfam" id="PF03447">
    <property type="entry name" value="NAD_binding_3"/>
    <property type="match status" value="1"/>
</dbReference>
<dbReference type="InterPro" id="IPR042199">
    <property type="entry name" value="AsparK_Bifunc_asparK/hSer_DH"/>
</dbReference>
<dbReference type="Gene3D" id="3.30.360.10">
    <property type="entry name" value="Dihydrodipicolinate Reductase, domain 2"/>
    <property type="match status" value="1"/>
</dbReference>
<evidence type="ECO:0000256" key="2">
    <source>
        <dbReference type="ARBA" id="ARBA00004766"/>
    </source>
</evidence>
<dbReference type="InterPro" id="IPR036291">
    <property type="entry name" value="NAD(P)-bd_dom_sf"/>
</dbReference>
<dbReference type="GO" id="GO:0046872">
    <property type="term" value="F:metal ion binding"/>
    <property type="evidence" value="ECO:0007669"/>
    <property type="project" value="UniProtKB-KW"/>
</dbReference>
<comment type="pathway">
    <text evidence="4">Amino-acid biosynthesis; L-threonine biosynthesis; L-threonine from L-aspartate: step 3/5.</text>
</comment>
<protein>
    <submittedName>
        <fullName evidence="29">Aspartate kinase</fullName>
    </submittedName>
</protein>
<dbReference type="PANTHER" id="PTHR43070:SF5">
    <property type="entry name" value="HOMOSERINE DEHYDROGENASE"/>
    <property type="match status" value="1"/>
</dbReference>
<dbReference type="InterPro" id="IPR036393">
    <property type="entry name" value="AceGlu_kinase-like_sf"/>
</dbReference>
<dbReference type="InterPro" id="IPR001048">
    <property type="entry name" value="Asp/Glu/Uridylate_kinase"/>
</dbReference>
<evidence type="ECO:0000313" key="30">
    <source>
        <dbReference type="Proteomes" id="UP000198510"/>
    </source>
</evidence>
<evidence type="ECO:0000256" key="18">
    <source>
        <dbReference type="ARBA" id="ARBA00023002"/>
    </source>
</evidence>
<dbReference type="InterPro" id="IPR002912">
    <property type="entry name" value="ACT_dom"/>
</dbReference>
<sequence>MKVLKFGGTSVQGPSEIKQVGSIVQQAYQENSTVVVVLSAMSKVTDQLIGLARQAVSGDAGYLQEWEQLTQRHDNCIRALFDAPQADEVSRTIHGLLHELKDVLQGLYLVRELTPKSLDFVMSFGERLSSRIISQYLATQGLPTEWLDSRNLIVTDRNFNNARVDFGATNARIAEAIPSHAKVVVMPGFIAATREGETTTLGRGGSDYTASIVAAALPDVELEIWTDVDGMMTADPRKVRRTFPLPRLSYLEALELSHFGAKVLYPPSVQPVLARNIPLRIKNTHRPEAEGTLITDRSDDQQRAVKGISSIDHIVLVSLKGSGMVGVTGIAMRFFSALALHQVNVILITQASSEHSITVAITPADAERAQQGLQEEFKTELAYGQVDPILVEDGLSVLAIVGENMRNTPNVAGRLFSVLGKNGVNVRAIAQGSSEHNISCVIEQDDIRKALNVVHEAFFLSDIKILNLFLIGTGTVGGTFLNQLHAQRPHLLEAHGLDIRVVGIANRRRMQLAEDGFDLASWPEQGDDSGQPTDPAVFAREMHALNLSNSILIDCTGSAAIVELYEEALRHGISIVTPNKIACSGPYDRYQRLKQMTSRRGVRFLYETNVGAGLPVIGTLQDLIQSGDRILKIEAILSGTLNYLFNEHKEGVAFSDVVKTAQRLGYSEPDPRIDLNGVDVARKILILAREAGSHLELSDVVLHNFLPEDCREAATVDAFFTLLPNYDAHFENMRQEAEKAGKRQRYVATYEEGKLSCGLRTVGPEHPFFQVEGNDNMVLFTTERYQERPLIVKGAGAGAEVTAAGVFADIIRAGNF</sequence>
<proteinExistence type="inferred from homology"/>
<dbReference type="InterPro" id="IPR005106">
    <property type="entry name" value="Asp/hSer_DH_NAD-bd"/>
</dbReference>
<dbReference type="GO" id="GO:0009086">
    <property type="term" value="P:methionine biosynthetic process"/>
    <property type="evidence" value="ECO:0007669"/>
    <property type="project" value="UniProtKB-KW"/>
</dbReference>
<evidence type="ECO:0000259" key="28">
    <source>
        <dbReference type="PROSITE" id="PS51671"/>
    </source>
</evidence>
<dbReference type="OrthoDB" id="9799110at2"/>
<dbReference type="PROSITE" id="PS51671">
    <property type="entry name" value="ACT"/>
    <property type="match status" value="1"/>
</dbReference>
<dbReference type="InterPro" id="IPR019811">
    <property type="entry name" value="HDH_CS"/>
</dbReference>
<evidence type="ECO:0000256" key="23">
    <source>
        <dbReference type="ARBA" id="ARBA00023268"/>
    </source>
</evidence>
<dbReference type="STRING" id="1075417.SAMN05421823_101255"/>
<dbReference type="GO" id="GO:0009088">
    <property type="term" value="P:threonine biosynthetic process"/>
    <property type="evidence" value="ECO:0007669"/>
    <property type="project" value="UniProtKB-UniPathway"/>
</dbReference>
<comment type="catalytic activity">
    <reaction evidence="25">
        <text>L-aspartate + ATP = 4-phospho-L-aspartate + ADP</text>
        <dbReference type="Rhea" id="RHEA:23776"/>
        <dbReference type="ChEBI" id="CHEBI:29991"/>
        <dbReference type="ChEBI" id="CHEBI:30616"/>
        <dbReference type="ChEBI" id="CHEBI:57535"/>
        <dbReference type="ChEBI" id="CHEBI:456216"/>
        <dbReference type="EC" id="2.7.2.4"/>
    </reaction>
    <physiologicalReaction direction="left-to-right" evidence="25">
        <dbReference type="Rhea" id="RHEA:23777"/>
    </physiologicalReaction>
</comment>
<keyword evidence="19" id="KW-0520">NAD</keyword>
<comment type="catalytic activity">
    <reaction evidence="27">
        <text>L-homoserine + NAD(+) = L-aspartate 4-semialdehyde + NADH + H(+)</text>
        <dbReference type="Rhea" id="RHEA:15757"/>
        <dbReference type="ChEBI" id="CHEBI:15378"/>
        <dbReference type="ChEBI" id="CHEBI:57476"/>
        <dbReference type="ChEBI" id="CHEBI:57540"/>
        <dbReference type="ChEBI" id="CHEBI:57945"/>
        <dbReference type="ChEBI" id="CHEBI:537519"/>
        <dbReference type="EC" id="1.1.1.3"/>
    </reaction>
    <physiologicalReaction direction="right-to-left" evidence="27">
        <dbReference type="Rhea" id="RHEA:15759"/>
    </physiologicalReaction>
</comment>
<keyword evidence="21" id="KW-0457">Lysine biosynthesis</keyword>
<keyword evidence="12" id="KW-0791">Threonine biosynthesis</keyword>
<evidence type="ECO:0000256" key="25">
    <source>
        <dbReference type="ARBA" id="ARBA00048561"/>
    </source>
</evidence>
<dbReference type="SUPFAM" id="SSF55347">
    <property type="entry name" value="Glyceraldehyde-3-phosphate dehydrogenase-like, C-terminal domain"/>
    <property type="match status" value="1"/>
</dbReference>